<dbReference type="Pfam" id="PF03160">
    <property type="entry name" value="Calx-beta"/>
    <property type="match status" value="1"/>
</dbReference>
<feature type="domain" description="SLH" evidence="5">
    <location>
        <begin position="1120"/>
        <end position="1179"/>
    </location>
</feature>
<gene>
    <name evidence="6" type="ORF">GCM10008018_22730</name>
</gene>
<accession>A0ABQ1ELH6</accession>
<dbReference type="InterPro" id="IPR013519">
    <property type="entry name" value="Int_alpha_beta-p"/>
</dbReference>
<keyword evidence="4" id="KW-0325">Glycoprotein</keyword>
<dbReference type="SMART" id="SM00237">
    <property type="entry name" value="Calx_beta"/>
    <property type="match status" value="1"/>
</dbReference>
<feature type="domain" description="SLH" evidence="5">
    <location>
        <begin position="1180"/>
        <end position="1243"/>
    </location>
</feature>
<evidence type="ECO:0000256" key="3">
    <source>
        <dbReference type="ARBA" id="ARBA00022837"/>
    </source>
</evidence>
<dbReference type="Pfam" id="PF01839">
    <property type="entry name" value="FG-GAP"/>
    <property type="match status" value="1"/>
</dbReference>
<dbReference type="PROSITE" id="PS51272">
    <property type="entry name" value="SLH"/>
    <property type="match status" value="3"/>
</dbReference>
<evidence type="ECO:0000256" key="1">
    <source>
        <dbReference type="ARBA" id="ARBA00022729"/>
    </source>
</evidence>
<dbReference type="Pfam" id="PF13517">
    <property type="entry name" value="FG-GAP_3"/>
    <property type="match status" value="6"/>
</dbReference>
<reference evidence="7" key="1">
    <citation type="journal article" date="2019" name="Int. J. Syst. Evol. Microbiol.">
        <title>The Global Catalogue of Microorganisms (GCM) 10K type strain sequencing project: providing services to taxonomists for standard genome sequencing and annotation.</title>
        <authorList>
            <consortium name="The Broad Institute Genomics Platform"/>
            <consortium name="The Broad Institute Genome Sequencing Center for Infectious Disease"/>
            <person name="Wu L."/>
            <person name="Ma J."/>
        </authorList>
    </citation>
    <scope>NUCLEOTIDE SEQUENCE [LARGE SCALE GENOMIC DNA]</scope>
    <source>
        <strain evidence="7">CGMCC 1.15043</strain>
    </source>
</reference>
<dbReference type="Gene3D" id="2.130.10.130">
    <property type="entry name" value="Integrin alpha, N-terminal"/>
    <property type="match status" value="2"/>
</dbReference>
<dbReference type="EMBL" id="BMHE01000009">
    <property type="protein sequence ID" value="GFZ76733.1"/>
    <property type="molecule type" value="Genomic_DNA"/>
</dbReference>
<sequence length="1311" mass="139073">MRIMSKKVSFRRLKLIVVSLCLFVLILPTTALGISNFERAENFRLGSQPNATAVGDFNQDGLPDLVTANSYENQISILLNDRAGHYQEKQFPVGINPSDVAVGDLNGDNIVDIVTANSGDGDSDSNSSTVSVLIGQAGGEFKSTVNYNVYINSAEYKTFTPNSVTIGDFNKDSIMDLAVSNGDSSTNEYHIVLLLGKPPESDGTLAFSEPIPIRVGYKPSSITAGDINGDGSLDFIVTHSGAGKVSVLTNDGNLRGMLTAEYPVGNNPKTSVIGDMNGDGHADIVVVTTGDSAGISILQGDGHGFFAPAVKFKASCSNSYVPALDDPYSLALADLDGDGDLDLAVGCSEATQVSILLNDSVGSRLSLQAADRYIVQGSFSQVVIADFNSDNKMDVIATNYDEFGNNINFAAILLGRGDGTLLASVNYDVSGSLPLSVTSFDFDGDGNLDIATANYNSNNVSIMRGNGKGQFAAAIKYAVGSKPVQLLSADLNHDGKPDLVIANSGDNTITRLLNDGTGSFISKKFDSSIVPNSKARTITVADFNGDNNPDLAVAHTGSNQLSVMLGDGKGEFELEDQPADNRIASPNSIVSGYFNDDDKIDLAIANKGTKKVYILHGQGDGTFTSGGEYGGISEPSELATGDFNRDGWADIAVANNGPSEYSLHILFGDQTGTFRDEAISSLPNQVYSLAVGDYNGDEKLDIAVPALLQSISVFMGDGTGSFSLENSYSTDVAPRSVAAGDFNNDGKDDLATANDFAGNVTIIKSFPPKWKVKLAATTYSAKENSGSAKVTVSREGSSTGVTSVVYATSDGTAIAGVDYTATTGTLQFQDGETSQFFMIPIVNNHIVAGNKSLNVQISAPSADAVIGTPSTAVLQIEKEDRSSSNSESGSSAIQPGNPIILDGVKLDNLTTLKEVVVGGQSTTIVSIDAEKLIAVLEGKNNQTLLIPVTSKSDVIQTELNGKMIKSLEKTNTVIEIRTNDAIYTIQSNQLKIDQIVSQFGNNVNLEDIKLSIRMGKPSAESKKSLDSAAANQNVTLVAPAINFEINATYGDRTIKIDQFDHYVSREIVLPNLIDSTQITTGVVLNGDGTISHIPTNVFTKDGKPHAVLNSLTNSTYSILWNSKKFADVQGHWSQNDVNNMASRLIVDGVTTTSFQPDQDVNRAEFLAIVVRALGLKSVGQINLPQDVKSSDWYASVVQAALTYQLVQGYEDNTFRPYQTITRQEAAVILSRAMAITSLASTVTDAEANTALSPFEDSQQVSGWAKRAVALMVINNIMQGDNQQLTAASHLTRAQTAAVVTRLLQQAKLINK</sequence>
<dbReference type="InterPro" id="IPR003644">
    <property type="entry name" value="Calx_beta"/>
</dbReference>
<organism evidence="6 7">
    <name type="scientific">Paenibacillus marchantiophytorum</name>
    <dbReference type="NCBI Taxonomy" id="1619310"/>
    <lineage>
        <taxon>Bacteria</taxon>
        <taxon>Bacillati</taxon>
        <taxon>Bacillota</taxon>
        <taxon>Bacilli</taxon>
        <taxon>Bacillales</taxon>
        <taxon>Paenibacillaceae</taxon>
        <taxon>Paenibacillus</taxon>
    </lineage>
</organism>
<dbReference type="InterPro" id="IPR028994">
    <property type="entry name" value="Integrin_alpha_N"/>
</dbReference>
<dbReference type="InterPro" id="IPR038081">
    <property type="entry name" value="CalX-like_sf"/>
</dbReference>
<dbReference type="PANTHER" id="PTHR46580">
    <property type="entry name" value="SENSOR KINASE-RELATED"/>
    <property type="match status" value="1"/>
</dbReference>
<keyword evidence="3" id="KW-0106">Calcium</keyword>
<dbReference type="Gene3D" id="2.40.128.340">
    <property type="match status" value="1"/>
</dbReference>
<name>A0ABQ1ELH6_9BACL</name>
<dbReference type="InterPro" id="IPR001119">
    <property type="entry name" value="SLH_dom"/>
</dbReference>
<evidence type="ECO:0000313" key="6">
    <source>
        <dbReference type="EMBL" id="GFZ76733.1"/>
    </source>
</evidence>
<dbReference type="Gene3D" id="2.60.40.2030">
    <property type="match status" value="1"/>
</dbReference>
<feature type="domain" description="SLH" evidence="5">
    <location>
        <begin position="1251"/>
        <end position="1311"/>
    </location>
</feature>
<keyword evidence="1" id="KW-0732">Signal</keyword>
<protein>
    <recommendedName>
        <fullName evidence="5">SLH domain-containing protein</fullName>
    </recommendedName>
</protein>
<proteinExistence type="predicted"/>
<dbReference type="PANTHER" id="PTHR46580:SF2">
    <property type="entry name" value="MAM DOMAIN-CONTAINING PROTEIN"/>
    <property type="match status" value="1"/>
</dbReference>
<evidence type="ECO:0000256" key="2">
    <source>
        <dbReference type="ARBA" id="ARBA00022737"/>
    </source>
</evidence>
<evidence type="ECO:0000313" key="7">
    <source>
        <dbReference type="Proteomes" id="UP000615455"/>
    </source>
</evidence>
<dbReference type="Proteomes" id="UP000615455">
    <property type="component" value="Unassembled WGS sequence"/>
</dbReference>
<dbReference type="SUPFAM" id="SSF141072">
    <property type="entry name" value="CalX-like"/>
    <property type="match status" value="1"/>
</dbReference>
<dbReference type="Pfam" id="PF00395">
    <property type="entry name" value="SLH"/>
    <property type="match status" value="2"/>
</dbReference>
<keyword evidence="7" id="KW-1185">Reference proteome</keyword>
<dbReference type="Gene3D" id="2.30.30.100">
    <property type="match status" value="2"/>
</dbReference>
<evidence type="ECO:0000256" key="4">
    <source>
        <dbReference type="ARBA" id="ARBA00023180"/>
    </source>
</evidence>
<dbReference type="InterPro" id="IPR013517">
    <property type="entry name" value="FG-GAP"/>
</dbReference>
<dbReference type="SMART" id="SM00191">
    <property type="entry name" value="Int_alpha"/>
    <property type="match status" value="5"/>
</dbReference>
<keyword evidence="2" id="KW-0677">Repeat</keyword>
<evidence type="ECO:0000259" key="5">
    <source>
        <dbReference type="PROSITE" id="PS51272"/>
    </source>
</evidence>
<dbReference type="SUPFAM" id="SSF69318">
    <property type="entry name" value="Integrin alpha N-terminal domain"/>
    <property type="match status" value="3"/>
</dbReference>
<comment type="caution">
    <text evidence="6">The sequence shown here is derived from an EMBL/GenBank/DDBJ whole genome shotgun (WGS) entry which is preliminary data.</text>
</comment>